<comment type="caution">
    <text evidence="2">The sequence shown here is derived from an EMBL/GenBank/DDBJ whole genome shotgun (WGS) entry which is preliminary data.</text>
</comment>
<reference evidence="2 3" key="1">
    <citation type="submission" date="2019-04" db="EMBL/GenBank/DDBJ databases">
        <title>Lampropedia sp YIM MLB12 draf genome.</title>
        <authorList>
            <person name="Wang Y.-X."/>
        </authorList>
    </citation>
    <scope>NUCLEOTIDE SEQUENCE [LARGE SCALE GENOMIC DNA]</scope>
    <source>
        <strain evidence="2 3">YIM MLB12</strain>
    </source>
</reference>
<evidence type="ECO:0000256" key="1">
    <source>
        <dbReference type="SAM" id="MobiDB-lite"/>
    </source>
</evidence>
<dbReference type="Pfam" id="PF13665">
    <property type="entry name" value="Tox-PAAR-like"/>
    <property type="match status" value="1"/>
</dbReference>
<dbReference type="OrthoDB" id="8852350at2"/>
<evidence type="ECO:0000313" key="3">
    <source>
        <dbReference type="Proteomes" id="UP000306236"/>
    </source>
</evidence>
<proteinExistence type="predicted"/>
<accession>A0A4S5BFH1</accession>
<sequence length="437" mass="46186">MATENATAKDGDFVLINLLPDVCLTPSKNGQPIPYPIMHAMDQSRQCSPNVFFRGHPAYLHDESYVDRVKGDEPGAGKGVVSGTHITISRSEQHSKSVFINGRPLVRTGDQVWMNRASPGNAGAPHAGRGKKARWQCRKGQIAAAKSQLVDMPAGPQKDQLQQATERFERNNVAVEKARLAQDVYSPDTPSGATPEGWTDISNDPDKLQQYGLEQADLAQEGSNFRAKLYEPDPAVFGNDMPSMAVFKGTQKGEDWKNNFAQGVNMHSNYYESAVGIGKKIKRSGASVEIAGHSLGGGLASAASQASGMPATTFNAAGLHRSTVERYGASVHPTEIQAYRVDGEILTGVQESGWRGTAAVASAGFAVGGIKGAAVGVLAQWGLSGLMPNAAGTPYPIDGSGINPIDRHGMDQVIDGIEAQKTADQATIATATGKTCG</sequence>
<dbReference type="Pfam" id="PF26363">
    <property type="entry name" value="Phospholipase-like"/>
    <property type="match status" value="1"/>
</dbReference>
<organism evidence="2 3">
    <name type="scientific">Lampropedia aestuarii</name>
    <dbReference type="NCBI Taxonomy" id="2562762"/>
    <lineage>
        <taxon>Bacteria</taxon>
        <taxon>Pseudomonadati</taxon>
        <taxon>Pseudomonadota</taxon>
        <taxon>Betaproteobacteria</taxon>
        <taxon>Burkholderiales</taxon>
        <taxon>Comamonadaceae</taxon>
        <taxon>Lampropedia</taxon>
    </lineage>
</organism>
<dbReference type="Proteomes" id="UP000306236">
    <property type="component" value="Unassembled WGS sequence"/>
</dbReference>
<dbReference type="EMBL" id="SSWX01000028">
    <property type="protein sequence ID" value="THJ31077.1"/>
    <property type="molecule type" value="Genomic_DNA"/>
</dbReference>
<dbReference type="InterPro" id="IPR029058">
    <property type="entry name" value="AB_hydrolase_fold"/>
</dbReference>
<name>A0A4S5BFH1_9BURK</name>
<dbReference type="RefSeq" id="WP_136407722.1">
    <property type="nucleotide sequence ID" value="NZ_SSWX01000028.1"/>
</dbReference>
<gene>
    <name evidence="2" type="ORF">E8K88_16215</name>
</gene>
<dbReference type="SUPFAM" id="SSF53474">
    <property type="entry name" value="alpha/beta-Hydrolases"/>
    <property type="match status" value="1"/>
</dbReference>
<protein>
    <submittedName>
        <fullName evidence="2">DUF4150 domain-containing protein</fullName>
    </submittedName>
</protein>
<evidence type="ECO:0000313" key="2">
    <source>
        <dbReference type="EMBL" id="THJ31077.1"/>
    </source>
</evidence>
<keyword evidence="3" id="KW-1185">Reference proteome</keyword>
<feature type="region of interest" description="Disordered" evidence="1">
    <location>
        <begin position="185"/>
        <end position="206"/>
    </location>
</feature>
<dbReference type="Gene3D" id="2.60.200.60">
    <property type="match status" value="1"/>
</dbReference>
<dbReference type="AlphaFoldDB" id="A0A4S5BFH1"/>